<comment type="caution">
    <text evidence="1">The sequence shown here is derived from an EMBL/GenBank/DDBJ whole genome shotgun (WGS) entry which is preliminary data.</text>
</comment>
<dbReference type="EMBL" id="JASPKZ010004195">
    <property type="protein sequence ID" value="KAJ9590801.1"/>
    <property type="molecule type" value="Genomic_DNA"/>
</dbReference>
<organism evidence="1 2">
    <name type="scientific">Diploptera punctata</name>
    <name type="common">Pacific beetle cockroach</name>
    <dbReference type="NCBI Taxonomy" id="6984"/>
    <lineage>
        <taxon>Eukaryota</taxon>
        <taxon>Metazoa</taxon>
        <taxon>Ecdysozoa</taxon>
        <taxon>Arthropoda</taxon>
        <taxon>Hexapoda</taxon>
        <taxon>Insecta</taxon>
        <taxon>Pterygota</taxon>
        <taxon>Neoptera</taxon>
        <taxon>Polyneoptera</taxon>
        <taxon>Dictyoptera</taxon>
        <taxon>Blattodea</taxon>
        <taxon>Blaberoidea</taxon>
        <taxon>Blaberidae</taxon>
        <taxon>Diplopterinae</taxon>
        <taxon>Diploptera</taxon>
    </lineage>
</organism>
<reference evidence="1" key="1">
    <citation type="journal article" date="2023" name="IScience">
        <title>Live-bearing cockroach genome reveals convergent evolutionary mechanisms linked to viviparity in insects and beyond.</title>
        <authorList>
            <person name="Fouks B."/>
            <person name="Harrison M.C."/>
            <person name="Mikhailova A.A."/>
            <person name="Marchal E."/>
            <person name="English S."/>
            <person name="Carruthers M."/>
            <person name="Jennings E.C."/>
            <person name="Chiamaka E.L."/>
            <person name="Frigard R.A."/>
            <person name="Pippel M."/>
            <person name="Attardo G.M."/>
            <person name="Benoit J.B."/>
            <person name="Bornberg-Bauer E."/>
            <person name="Tobe S.S."/>
        </authorList>
    </citation>
    <scope>NUCLEOTIDE SEQUENCE</scope>
    <source>
        <strain evidence="1">Stay&amp;Tobe</strain>
    </source>
</reference>
<accession>A0AAD8EHX9</accession>
<dbReference type="AlphaFoldDB" id="A0AAD8EHX9"/>
<name>A0AAD8EHX9_DIPPU</name>
<sequence length="61" mass="7196">TITTATKPAILNYLNYRVWKEKSDTFVCNSFFANDTINVNNLFNNFFLPRLSYFIILLQNI</sequence>
<proteinExistence type="predicted"/>
<gene>
    <name evidence="1" type="ORF">L9F63_016187</name>
</gene>
<keyword evidence="2" id="KW-1185">Reference proteome</keyword>
<feature type="non-terminal residue" evidence="1">
    <location>
        <position position="61"/>
    </location>
</feature>
<evidence type="ECO:0000313" key="2">
    <source>
        <dbReference type="Proteomes" id="UP001233999"/>
    </source>
</evidence>
<dbReference type="Proteomes" id="UP001233999">
    <property type="component" value="Unassembled WGS sequence"/>
</dbReference>
<reference evidence="1" key="2">
    <citation type="submission" date="2023-05" db="EMBL/GenBank/DDBJ databases">
        <authorList>
            <person name="Fouks B."/>
        </authorList>
    </citation>
    <scope>NUCLEOTIDE SEQUENCE</scope>
    <source>
        <strain evidence="1">Stay&amp;Tobe</strain>
        <tissue evidence="1">Testes</tissue>
    </source>
</reference>
<evidence type="ECO:0000313" key="1">
    <source>
        <dbReference type="EMBL" id="KAJ9590801.1"/>
    </source>
</evidence>
<protein>
    <submittedName>
        <fullName evidence="1">Uncharacterized protein</fullName>
    </submittedName>
</protein>
<feature type="non-terminal residue" evidence="1">
    <location>
        <position position="1"/>
    </location>
</feature>